<organism evidence="5 6">
    <name type="scientific">Handroanthus impetiginosus</name>
    <dbReference type="NCBI Taxonomy" id="429701"/>
    <lineage>
        <taxon>Eukaryota</taxon>
        <taxon>Viridiplantae</taxon>
        <taxon>Streptophyta</taxon>
        <taxon>Embryophyta</taxon>
        <taxon>Tracheophyta</taxon>
        <taxon>Spermatophyta</taxon>
        <taxon>Magnoliopsida</taxon>
        <taxon>eudicotyledons</taxon>
        <taxon>Gunneridae</taxon>
        <taxon>Pentapetalae</taxon>
        <taxon>asterids</taxon>
        <taxon>lamiids</taxon>
        <taxon>Lamiales</taxon>
        <taxon>Bignoniaceae</taxon>
        <taxon>Crescentiina</taxon>
        <taxon>Tabebuia alliance</taxon>
        <taxon>Handroanthus</taxon>
    </lineage>
</organism>
<dbReference type="GO" id="GO:0003700">
    <property type="term" value="F:DNA-binding transcription factor activity"/>
    <property type="evidence" value="ECO:0007669"/>
    <property type="project" value="TreeGrafter"/>
</dbReference>
<dbReference type="Proteomes" id="UP000231279">
    <property type="component" value="Unassembled WGS sequence"/>
</dbReference>
<dbReference type="GO" id="GO:0008270">
    <property type="term" value="F:zinc ion binding"/>
    <property type="evidence" value="ECO:0007669"/>
    <property type="project" value="UniProtKB-KW"/>
</dbReference>
<evidence type="ECO:0000313" key="6">
    <source>
        <dbReference type="Proteomes" id="UP000231279"/>
    </source>
</evidence>
<keyword evidence="2" id="KW-0863">Zinc-finger</keyword>
<evidence type="ECO:0000256" key="2">
    <source>
        <dbReference type="ARBA" id="ARBA00022771"/>
    </source>
</evidence>
<protein>
    <recommendedName>
        <fullName evidence="4">ZF-HD dimerization-type domain-containing protein</fullName>
    </recommendedName>
</protein>
<keyword evidence="1" id="KW-0479">Metal-binding</keyword>
<proteinExistence type="predicted"/>
<dbReference type="PANTHER" id="PTHR31948:SF148">
    <property type="entry name" value="MINI ZINC FINGER PROTEIN 3"/>
    <property type="match status" value="1"/>
</dbReference>
<feature type="domain" description="ZF-HD dimerization-type" evidence="4">
    <location>
        <begin position="60"/>
        <end position="107"/>
    </location>
</feature>
<dbReference type="PROSITE" id="PS51523">
    <property type="entry name" value="ZF_HD_DIMER"/>
    <property type="match status" value="2"/>
</dbReference>
<dbReference type="AlphaFoldDB" id="A0A2G9FXR1"/>
<evidence type="ECO:0000313" key="5">
    <source>
        <dbReference type="EMBL" id="PIM97850.1"/>
    </source>
</evidence>
<keyword evidence="6" id="KW-1185">Reference proteome</keyword>
<dbReference type="PANTHER" id="PTHR31948">
    <property type="entry name" value="ZINC-FINGER HOMEODOMAIN PROTEIN 2"/>
    <property type="match status" value="1"/>
</dbReference>
<sequence length="107" mass="12110">MEGKYAECKNYHWDCEEMTNVTDGCQEYMASESDPLACVVCGCHRIFHRKVTGYRWDVVYTKCHKVHDLNGECKVDGCREFFPGAGEGSEAALFCATCGCHKGFHRN</sequence>
<dbReference type="GO" id="GO:0050793">
    <property type="term" value="P:regulation of developmental process"/>
    <property type="evidence" value="ECO:0007669"/>
    <property type="project" value="TreeGrafter"/>
</dbReference>
<comment type="caution">
    <text evidence="5">The sequence shown here is derived from an EMBL/GenBank/DDBJ whole genome shotgun (WGS) entry which is preliminary data.</text>
</comment>
<dbReference type="STRING" id="429701.A0A2G9FXR1"/>
<evidence type="ECO:0000259" key="4">
    <source>
        <dbReference type="PROSITE" id="PS51523"/>
    </source>
</evidence>
<dbReference type="GO" id="GO:0000976">
    <property type="term" value="F:transcription cis-regulatory region binding"/>
    <property type="evidence" value="ECO:0007669"/>
    <property type="project" value="TreeGrafter"/>
</dbReference>
<accession>A0A2G9FXR1</accession>
<dbReference type="InterPro" id="IPR006456">
    <property type="entry name" value="ZF_HD_homeobox_Cys/His_dimer"/>
</dbReference>
<name>A0A2G9FXR1_9LAMI</name>
<dbReference type="OrthoDB" id="904763at2759"/>
<dbReference type="GO" id="GO:0005634">
    <property type="term" value="C:nucleus"/>
    <property type="evidence" value="ECO:0007669"/>
    <property type="project" value="TreeGrafter"/>
</dbReference>
<evidence type="ECO:0000256" key="1">
    <source>
        <dbReference type="ARBA" id="ARBA00022723"/>
    </source>
</evidence>
<evidence type="ECO:0000256" key="3">
    <source>
        <dbReference type="ARBA" id="ARBA00022833"/>
    </source>
</evidence>
<reference evidence="6" key="1">
    <citation type="journal article" date="2018" name="Gigascience">
        <title>Genome assembly of the Pink Ipe (Handroanthus impetiginosus, Bignoniaceae), a highly valued, ecologically keystone Neotropical timber forest tree.</title>
        <authorList>
            <person name="Silva-Junior O.B."/>
            <person name="Grattapaglia D."/>
            <person name="Novaes E."/>
            <person name="Collevatti R.G."/>
        </authorList>
    </citation>
    <scope>NUCLEOTIDE SEQUENCE [LARGE SCALE GENOMIC DNA]</scope>
    <source>
        <strain evidence="6">cv. UFG-1</strain>
    </source>
</reference>
<dbReference type="EMBL" id="NKXS01009048">
    <property type="protein sequence ID" value="PIM97850.1"/>
    <property type="molecule type" value="Genomic_DNA"/>
</dbReference>
<gene>
    <name evidence="5" type="ORF">CDL12_29675</name>
</gene>
<feature type="domain" description="ZF-HD dimerization-type" evidence="4">
    <location>
        <begin position="5"/>
        <end position="51"/>
    </location>
</feature>
<keyword evidence="3" id="KW-0862">Zinc</keyword>
<dbReference type="Pfam" id="PF04770">
    <property type="entry name" value="ZF-HD_dimer"/>
    <property type="match status" value="2"/>
</dbReference>